<comment type="caution">
    <text evidence="4">The sequence shown here is derived from an EMBL/GenBank/DDBJ whole genome shotgun (WGS) entry which is preliminary data.</text>
</comment>
<dbReference type="GO" id="GO:0030672">
    <property type="term" value="C:synaptic vesicle membrane"/>
    <property type="evidence" value="ECO:0007669"/>
    <property type="project" value="TreeGrafter"/>
</dbReference>
<dbReference type="SMR" id="A0A3L5TRV8"/>
<dbReference type="PRINTS" id="PR00360">
    <property type="entry name" value="C2DOMAIN"/>
</dbReference>
<dbReference type="GO" id="GO:0005509">
    <property type="term" value="F:calcium ion binding"/>
    <property type="evidence" value="ECO:0007669"/>
    <property type="project" value="TreeGrafter"/>
</dbReference>
<dbReference type="GO" id="GO:0046928">
    <property type="term" value="P:regulation of neurotransmitter secretion"/>
    <property type="evidence" value="ECO:0007669"/>
    <property type="project" value="TreeGrafter"/>
</dbReference>
<dbReference type="SMART" id="SM00239">
    <property type="entry name" value="C2"/>
    <property type="match status" value="1"/>
</dbReference>
<keyword evidence="1" id="KW-0479">Metal-binding</keyword>
<organism evidence="4 5">
    <name type="scientific">Mytilus galloprovincialis</name>
    <name type="common">Mediterranean mussel</name>
    <dbReference type="NCBI Taxonomy" id="29158"/>
    <lineage>
        <taxon>Eukaryota</taxon>
        <taxon>Metazoa</taxon>
        <taxon>Spiralia</taxon>
        <taxon>Lophotrochozoa</taxon>
        <taxon>Mollusca</taxon>
        <taxon>Bivalvia</taxon>
        <taxon>Autobranchia</taxon>
        <taxon>Pteriomorphia</taxon>
        <taxon>Mytilida</taxon>
        <taxon>Mytiloidea</taxon>
        <taxon>Mytilidae</taxon>
        <taxon>Mytilinae</taxon>
        <taxon>Mytilus</taxon>
    </lineage>
</organism>
<dbReference type="Proteomes" id="UP000266721">
    <property type="component" value="Unassembled WGS sequence"/>
</dbReference>
<evidence type="ECO:0000259" key="3">
    <source>
        <dbReference type="PROSITE" id="PS50004"/>
    </source>
</evidence>
<dbReference type="InterPro" id="IPR035892">
    <property type="entry name" value="C2_domain_sf"/>
</dbReference>
<dbReference type="PANTHER" id="PTHR45911">
    <property type="entry name" value="C2 DOMAIN-CONTAINING PROTEIN"/>
    <property type="match status" value="1"/>
</dbReference>
<dbReference type="AlphaFoldDB" id="A0A3L5TRV8"/>
<protein>
    <recommendedName>
        <fullName evidence="3">C2 domain-containing protein</fullName>
    </recommendedName>
</protein>
<feature type="domain" description="C2" evidence="3">
    <location>
        <begin position="18"/>
        <end position="132"/>
    </location>
</feature>
<name>A0A3L5TRV8_MYTGA</name>
<sequence>MRAQHIHYTQSSRVKSTRMGDAAKKMKNQIWTGVVTIVLVEGSNLIAMDDNGFSDPYVKFKLGTEKYKSKHKLKTLNPRWLEQFDLRMFDDQSNLLELSVYDHDSRGRDDFMGRPWIHVPLVKCPVFNKSWISVACTHDAAVLKLQKLN</sequence>
<gene>
    <name evidence="4" type="ORF">AM593_06126</name>
</gene>
<dbReference type="PROSITE" id="PS50004">
    <property type="entry name" value="C2"/>
    <property type="match status" value="1"/>
</dbReference>
<accession>A0A3L5TRV8</accession>
<dbReference type="SUPFAM" id="SSF49562">
    <property type="entry name" value="C2 domain (Calcium/lipid-binding domain, CaLB)"/>
    <property type="match status" value="1"/>
</dbReference>
<proteinExistence type="predicted"/>
<evidence type="ECO:0000256" key="2">
    <source>
        <dbReference type="ARBA" id="ARBA00022837"/>
    </source>
</evidence>
<dbReference type="Pfam" id="PF00168">
    <property type="entry name" value="C2"/>
    <property type="match status" value="1"/>
</dbReference>
<dbReference type="CDD" id="cd08376">
    <property type="entry name" value="C2B_MCTP_PRT"/>
    <property type="match status" value="1"/>
</dbReference>
<dbReference type="InterPro" id="IPR000008">
    <property type="entry name" value="C2_dom"/>
</dbReference>
<keyword evidence="5" id="KW-1185">Reference proteome</keyword>
<dbReference type="PANTHER" id="PTHR45911:SF4">
    <property type="entry name" value="MULTIPLE C2 AND TRANSMEMBRANE DOMAIN-CONTAINING PROTEIN"/>
    <property type="match status" value="1"/>
</dbReference>
<evidence type="ECO:0000313" key="4">
    <source>
        <dbReference type="EMBL" id="OPL32679.1"/>
    </source>
</evidence>
<feature type="non-terminal residue" evidence="4">
    <location>
        <position position="1"/>
    </location>
</feature>
<keyword evidence="2" id="KW-0106">Calcium</keyword>
<dbReference type="Gene3D" id="2.60.40.150">
    <property type="entry name" value="C2 domain"/>
    <property type="match status" value="1"/>
</dbReference>
<dbReference type="EMBL" id="KV587624">
    <property type="protein sequence ID" value="OPL32679.1"/>
    <property type="molecule type" value="Genomic_DNA"/>
</dbReference>
<evidence type="ECO:0000256" key="1">
    <source>
        <dbReference type="ARBA" id="ARBA00022723"/>
    </source>
</evidence>
<evidence type="ECO:0000313" key="5">
    <source>
        <dbReference type="Proteomes" id="UP000266721"/>
    </source>
</evidence>
<reference evidence="4 5" key="1">
    <citation type="journal article" date="2016" name="PLoS ONE">
        <title>A First Insight into the Genome of the Filter-Feeder Mussel Mytilus galloprovincialis.</title>
        <authorList>
            <person name="Murgarella M."/>
            <person name="Puiu D."/>
            <person name="Novoa B."/>
            <person name="Figueras A."/>
            <person name="Posada D."/>
            <person name="Canchaya C."/>
        </authorList>
    </citation>
    <scope>NUCLEOTIDE SEQUENCE [LARGE SCALE GENOMIC DNA]</scope>
    <source>
        <tissue evidence="4">Muscle</tissue>
    </source>
</reference>